<dbReference type="InterPro" id="IPR036259">
    <property type="entry name" value="MFS_trans_sf"/>
</dbReference>
<feature type="transmembrane region" description="Helical" evidence="8">
    <location>
        <begin position="385"/>
        <end position="409"/>
    </location>
</feature>
<dbReference type="EMBL" id="JAKMYX010000085">
    <property type="protein sequence ID" value="MDH5923075.1"/>
    <property type="molecule type" value="Genomic_DNA"/>
</dbReference>
<feature type="transmembrane region" description="Helical" evidence="8">
    <location>
        <begin position="174"/>
        <end position="191"/>
    </location>
</feature>
<evidence type="ECO:0000256" key="7">
    <source>
        <dbReference type="ARBA" id="ARBA00023136"/>
    </source>
</evidence>
<evidence type="ECO:0000313" key="11">
    <source>
        <dbReference type="Proteomes" id="UP001159663"/>
    </source>
</evidence>
<keyword evidence="4 8" id="KW-0812">Transmembrane</keyword>
<feature type="transmembrane region" description="Helical" evidence="8">
    <location>
        <begin position="220"/>
        <end position="239"/>
    </location>
</feature>
<dbReference type="PANTHER" id="PTHR23515">
    <property type="entry name" value="HIGH-AFFINITY NITRATE TRANSPORTER 2.3"/>
    <property type="match status" value="1"/>
</dbReference>
<keyword evidence="5 8" id="KW-1133">Transmembrane helix</keyword>
<comment type="caution">
    <text evidence="8">Lacks conserved residue(s) required for the propagation of feature annotation.</text>
</comment>
<dbReference type="InterPro" id="IPR011701">
    <property type="entry name" value="MFS"/>
</dbReference>
<feature type="domain" description="Major facilitator superfamily (MFS) profile" evidence="9">
    <location>
        <begin position="17"/>
        <end position="471"/>
    </location>
</feature>
<reference evidence="10" key="1">
    <citation type="submission" date="2022-01" db="EMBL/GenBank/DDBJ databases">
        <title>Vibrio aestuarianus Clade A and Clade B isolates are associated with Pacific oyster (Crassostrea gigas) disease outbreaks across Ireland.</title>
        <authorList>
            <person name="Coyle N."/>
            <person name="O'Toole C."/>
            <person name="Thomas J.C.L."/>
            <person name="Ryder D."/>
            <person name="Cheslett D."/>
            <person name="Feist S."/>
            <person name="Bean T."/>
            <person name="Joseph A."/>
            <person name="Waina A."/>
            <person name="Feil E."/>
            <person name="Verner-Jeffreys D.W."/>
        </authorList>
    </citation>
    <scope>NUCLEOTIDE SEQUENCE</scope>
    <source>
        <strain evidence="10">S/17/14 A</strain>
    </source>
</reference>
<comment type="similarity">
    <text evidence="2 8">Belongs to the major facilitator superfamily. Nitrate/nitrite porter (TC 2.A.1.8) family.</text>
</comment>
<dbReference type="InterPro" id="IPR044772">
    <property type="entry name" value="NO3_transporter"/>
</dbReference>
<proteinExistence type="inferred from homology"/>
<dbReference type="InterPro" id="IPR004737">
    <property type="entry name" value="NO3_transporter_NarK/NarU-like"/>
</dbReference>
<evidence type="ECO:0000256" key="4">
    <source>
        <dbReference type="ARBA" id="ARBA00022692"/>
    </source>
</evidence>
<keyword evidence="3 8" id="KW-0813">Transport</keyword>
<dbReference type="GO" id="GO:0005886">
    <property type="term" value="C:plasma membrane"/>
    <property type="evidence" value="ECO:0007669"/>
    <property type="project" value="UniProtKB-SubCell"/>
</dbReference>
<feature type="transmembrane region" description="Helical" evidence="8">
    <location>
        <begin position="83"/>
        <end position="101"/>
    </location>
</feature>
<evidence type="ECO:0000256" key="1">
    <source>
        <dbReference type="ARBA" id="ARBA00004141"/>
    </source>
</evidence>
<evidence type="ECO:0000259" key="9">
    <source>
        <dbReference type="PROSITE" id="PS50850"/>
    </source>
</evidence>
<feature type="transmembrane region" description="Helical" evidence="8">
    <location>
        <begin position="20"/>
        <end position="41"/>
    </location>
</feature>
<keyword evidence="8" id="KW-1003">Cell membrane</keyword>
<organism evidence="10 11">
    <name type="scientific">Vibrio splendidus</name>
    <dbReference type="NCBI Taxonomy" id="29497"/>
    <lineage>
        <taxon>Bacteria</taxon>
        <taxon>Pseudomonadati</taxon>
        <taxon>Pseudomonadota</taxon>
        <taxon>Gammaproteobacteria</taxon>
        <taxon>Vibrionales</taxon>
        <taxon>Vibrionaceae</taxon>
        <taxon>Vibrio</taxon>
    </lineage>
</organism>
<keyword evidence="6 8" id="KW-0534">Nitrate assimilation</keyword>
<evidence type="ECO:0000256" key="5">
    <source>
        <dbReference type="ARBA" id="ARBA00022989"/>
    </source>
</evidence>
<accession>A0AA43G4P6</accession>
<evidence type="ECO:0000256" key="8">
    <source>
        <dbReference type="RuleBase" id="RU366033"/>
    </source>
</evidence>
<keyword evidence="7 8" id="KW-0472">Membrane</keyword>
<dbReference type="AlphaFoldDB" id="A0AA43G4P6"/>
<comment type="subcellular location">
    <subcellularLocation>
        <location evidence="8">Cell membrane</location>
        <topology evidence="8">Multi-pass membrane protein</topology>
    </subcellularLocation>
    <subcellularLocation>
        <location evidence="1">Membrane</location>
        <topology evidence="1">Multi-pass membrane protein</topology>
    </subcellularLocation>
</comment>
<comment type="caution">
    <text evidence="10">The sequence shown here is derived from an EMBL/GenBank/DDBJ whole genome shotgun (WGS) entry which is preliminary data.</text>
</comment>
<name>A0AA43G4P6_VIBSP</name>
<dbReference type="RefSeq" id="WP_280534456.1">
    <property type="nucleotide sequence ID" value="NZ_JAKMYX010000085.1"/>
</dbReference>
<evidence type="ECO:0000256" key="2">
    <source>
        <dbReference type="ARBA" id="ARBA00008432"/>
    </source>
</evidence>
<dbReference type="InterPro" id="IPR020846">
    <property type="entry name" value="MFS_dom"/>
</dbReference>
<evidence type="ECO:0000313" key="10">
    <source>
        <dbReference type="EMBL" id="MDH5923075.1"/>
    </source>
</evidence>
<feature type="transmembrane region" description="Helical" evidence="8">
    <location>
        <begin position="300"/>
        <end position="320"/>
    </location>
</feature>
<evidence type="ECO:0000256" key="3">
    <source>
        <dbReference type="ARBA" id="ARBA00022448"/>
    </source>
</evidence>
<feature type="transmembrane region" description="Helical" evidence="8">
    <location>
        <begin position="326"/>
        <end position="341"/>
    </location>
</feature>
<feature type="transmembrane region" description="Helical" evidence="8">
    <location>
        <begin position="362"/>
        <end position="379"/>
    </location>
</feature>
<dbReference type="GO" id="GO:0015112">
    <property type="term" value="F:nitrate transmembrane transporter activity"/>
    <property type="evidence" value="ECO:0007669"/>
    <property type="project" value="UniProtKB-UniRule"/>
</dbReference>
<protein>
    <recommendedName>
        <fullName evidence="8">Nitrate/nitrite transporter</fullName>
    </recommendedName>
</protein>
<dbReference type="Gene3D" id="1.20.1250.20">
    <property type="entry name" value="MFS general substrate transporter like domains"/>
    <property type="match status" value="2"/>
</dbReference>
<dbReference type="Proteomes" id="UP001159663">
    <property type="component" value="Unassembled WGS sequence"/>
</dbReference>
<feature type="transmembrane region" description="Helical" evidence="8">
    <location>
        <begin position="421"/>
        <end position="442"/>
    </location>
</feature>
<feature type="transmembrane region" description="Helical" evidence="8">
    <location>
        <begin position="448"/>
        <end position="466"/>
    </location>
</feature>
<dbReference type="GO" id="GO:0042128">
    <property type="term" value="P:nitrate assimilation"/>
    <property type="evidence" value="ECO:0007669"/>
    <property type="project" value="UniProtKB-UniRule"/>
</dbReference>
<dbReference type="PROSITE" id="PS00216">
    <property type="entry name" value="SUGAR_TRANSPORT_1"/>
    <property type="match status" value="1"/>
</dbReference>
<dbReference type="Pfam" id="PF07690">
    <property type="entry name" value="MFS_1"/>
    <property type="match status" value="2"/>
</dbReference>
<gene>
    <name evidence="10" type="ORF">L8R85_18795</name>
</gene>
<feature type="transmembrane region" description="Helical" evidence="8">
    <location>
        <begin position="53"/>
        <end position="71"/>
    </location>
</feature>
<dbReference type="NCBIfam" id="TIGR00886">
    <property type="entry name" value="2A0108"/>
    <property type="match status" value="1"/>
</dbReference>
<dbReference type="InterPro" id="IPR005829">
    <property type="entry name" value="Sugar_transporter_CS"/>
</dbReference>
<sequence>MDNTKFSLLSFTGKMKTLHLSWMAFFITFVVWFNFAPLLQMVKTSLGLSTEEIKTLLILNVALTIPARVAIGMLTDRYGPRLVYSSLLAVCSIPCFMFAMADSFIQAAIARFLLGFIGAGFVVGIRLVSEWFPHNELGTAEGIYGGWGNFGSAAAAFTLPTLALAFGGEDGWRYAVGITGVMSLAFSFVFYKNVTDTPKGSTYFKPAQVTAMEVTSKGDFFFLLIMKIPMYAALALLTWKLSPTNINMLSDMAVYSVYVGLAALYVYEVSQVWKVNKNVFKEEVPEIHQYKFKQVAVLNVLYFATFGSELAVVSMLPLFFSDTFELTPVLAGMVASAYAFMNLMSRPGGGWISDKFGRKPTLLILTIGLAVGYFAMGQVDSTWPVWLAVVAAMACSFFVQAGEGAVFATVPLIKRRMTGQIAGMTGAYGNVGAVVYLTVLSFVSYQTFFLVIAATAVLGFVTLLFMEEPNGQIAEVNDDGSVTLINVSS</sequence>
<dbReference type="SUPFAM" id="SSF103473">
    <property type="entry name" value="MFS general substrate transporter"/>
    <property type="match status" value="1"/>
</dbReference>
<evidence type="ECO:0000256" key="6">
    <source>
        <dbReference type="ARBA" id="ARBA00023063"/>
    </source>
</evidence>
<feature type="transmembrane region" description="Helical" evidence="8">
    <location>
        <begin position="108"/>
        <end position="127"/>
    </location>
</feature>
<feature type="transmembrane region" description="Helical" evidence="8">
    <location>
        <begin position="147"/>
        <end position="167"/>
    </location>
</feature>
<dbReference type="GO" id="GO:0015113">
    <property type="term" value="F:nitrite transmembrane transporter activity"/>
    <property type="evidence" value="ECO:0007669"/>
    <property type="project" value="InterPro"/>
</dbReference>
<dbReference type="PROSITE" id="PS50850">
    <property type="entry name" value="MFS"/>
    <property type="match status" value="1"/>
</dbReference>